<sequence>MNQIGVRNEVMYGTCPCCRTKLFSAIGLDAPYINARTWAQTLYGLKGTEFEAIGRLARRRLDTEGDGSLTIDLVDDIVREMVEQNSKYKHVAVSLGVLERARPSLSHYVALQQYEVDVNTADHSVVNTTIHGDIATLRVSAAYHMWEPLSQLDRGETVNWAPIIDTILENWEMNNYPRCNYITLRSLHRLLICAFLVDMIGAPPGNSHSNTAGYAQLLAHGERLLLEAQQRVASGELSETHLREHYRVLDWTDSGDPGAMNIQDPHLYHPRRTHLLNLWIVELRRRTRGQGANSLTAS</sequence>
<reference evidence="1 2" key="1">
    <citation type="submission" date="2024-02" db="EMBL/GenBank/DDBJ databases">
        <title>De novo assembly and annotation of 12 fungi associated with fruit tree decline syndrome in Ontario, Canada.</title>
        <authorList>
            <person name="Sulman M."/>
            <person name="Ellouze W."/>
            <person name="Ilyukhin E."/>
        </authorList>
    </citation>
    <scope>NUCLEOTIDE SEQUENCE [LARGE SCALE GENOMIC DNA]</scope>
    <source>
        <strain evidence="1 2">M42-189</strain>
    </source>
</reference>
<evidence type="ECO:0000313" key="1">
    <source>
        <dbReference type="EMBL" id="KAL1593155.1"/>
    </source>
</evidence>
<proteinExistence type="predicted"/>
<name>A0ABR3QLW9_9PLEO</name>
<gene>
    <name evidence="1" type="ORF">SLS60_010762</name>
</gene>
<keyword evidence="2" id="KW-1185">Reference proteome</keyword>
<dbReference type="Proteomes" id="UP001521785">
    <property type="component" value="Unassembled WGS sequence"/>
</dbReference>
<organism evidence="1 2">
    <name type="scientific">Paraconiothyrium brasiliense</name>
    <dbReference type="NCBI Taxonomy" id="300254"/>
    <lineage>
        <taxon>Eukaryota</taxon>
        <taxon>Fungi</taxon>
        <taxon>Dikarya</taxon>
        <taxon>Ascomycota</taxon>
        <taxon>Pezizomycotina</taxon>
        <taxon>Dothideomycetes</taxon>
        <taxon>Pleosporomycetidae</taxon>
        <taxon>Pleosporales</taxon>
        <taxon>Massarineae</taxon>
        <taxon>Didymosphaeriaceae</taxon>
        <taxon>Paraconiothyrium</taxon>
    </lineage>
</organism>
<comment type="caution">
    <text evidence="1">The sequence shown here is derived from an EMBL/GenBank/DDBJ whole genome shotgun (WGS) entry which is preliminary data.</text>
</comment>
<protein>
    <submittedName>
        <fullName evidence="1">Uncharacterized protein</fullName>
    </submittedName>
</protein>
<dbReference type="EMBL" id="JAKJXO020000019">
    <property type="protein sequence ID" value="KAL1593155.1"/>
    <property type="molecule type" value="Genomic_DNA"/>
</dbReference>
<evidence type="ECO:0000313" key="2">
    <source>
        <dbReference type="Proteomes" id="UP001521785"/>
    </source>
</evidence>
<accession>A0ABR3QLW9</accession>